<keyword evidence="3" id="KW-0689">Ribosomal protein</keyword>
<dbReference type="RefSeq" id="WP_115709508.1">
    <property type="nucleotide sequence ID" value="NZ_LT976875.1"/>
</dbReference>
<dbReference type="GO" id="GO:0005840">
    <property type="term" value="C:ribosome"/>
    <property type="evidence" value="ECO:0007669"/>
    <property type="project" value="UniProtKB-KW"/>
</dbReference>
<accession>A0A375CUE2</accession>
<feature type="region of interest" description="Disordered" evidence="1">
    <location>
        <begin position="75"/>
        <end position="113"/>
    </location>
</feature>
<feature type="chain" id="PRO_5041071063" evidence="2">
    <location>
        <begin position="27"/>
        <end position="113"/>
    </location>
</feature>
<reference evidence="3 4" key="1">
    <citation type="submission" date="2018-01" db="EMBL/GenBank/DDBJ databases">
        <authorList>
            <person name="Clerissi C."/>
        </authorList>
    </citation>
    <scope>NUCLEOTIDE SEQUENCE [LARGE SCALE GENOMIC DNA]</scope>
    <source>
        <strain evidence="3">Cupriavidus taiwanensis SWF 66322</strain>
    </source>
</reference>
<evidence type="ECO:0000313" key="4">
    <source>
        <dbReference type="Proteomes" id="UP000254259"/>
    </source>
</evidence>
<dbReference type="Proteomes" id="UP000254259">
    <property type="component" value="Chromosome CBM2636"/>
</dbReference>
<gene>
    <name evidence="3" type="ORF">CBM2636_11631</name>
</gene>
<proteinExistence type="predicted"/>
<sequence>MIENCRSAATATAIALLVMAGAQAHARHPATPAQPAASDLPPACTGAGLAATTAACRAADDPGRSKYNLLYADDAPEAVDTVPQTEPAPSDQPARRTSLDAPRAGLHGTAAGS</sequence>
<evidence type="ECO:0000256" key="2">
    <source>
        <dbReference type="SAM" id="SignalP"/>
    </source>
</evidence>
<protein>
    <submittedName>
        <fullName evidence="3">Large subunit ribosomal protein L19e</fullName>
    </submittedName>
</protein>
<keyword evidence="3" id="KW-0687">Ribonucleoprotein</keyword>
<dbReference type="EMBL" id="LT984813">
    <property type="protein sequence ID" value="SPD64608.1"/>
    <property type="molecule type" value="Genomic_DNA"/>
</dbReference>
<dbReference type="AlphaFoldDB" id="A0A375CUE2"/>
<evidence type="ECO:0000256" key="1">
    <source>
        <dbReference type="SAM" id="MobiDB-lite"/>
    </source>
</evidence>
<keyword evidence="2" id="KW-0732">Signal</keyword>
<evidence type="ECO:0000313" key="3">
    <source>
        <dbReference type="EMBL" id="SPD64608.1"/>
    </source>
</evidence>
<name>A0A375CUE2_9BURK</name>
<feature type="signal peptide" evidence="2">
    <location>
        <begin position="1"/>
        <end position="26"/>
    </location>
</feature>
<organism evidence="3 4">
    <name type="scientific">Cupriavidus taiwanensis</name>
    <dbReference type="NCBI Taxonomy" id="164546"/>
    <lineage>
        <taxon>Bacteria</taxon>
        <taxon>Pseudomonadati</taxon>
        <taxon>Pseudomonadota</taxon>
        <taxon>Betaproteobacteria</taxon>
        <taxon>Burkholderiales</taxon>
        <taxon>Burkholderiaceae</taxon>
        <taxon>Cupriavidus</taxon>
    </lineage>
</organism>